<evidence type="ECO:0000256" key="4">
    <source>
        <dbReference type="ARBA" id="ARBA00023014"/>
    </source>
</evidence>
<dbReference type="SUPFAM" id="SSF50022">
    <property type="entry name" value="ISP domain"/>
    <property type="match status" value="1"/>
</dbReference>
<evidence type="ECO:0000256" key="2">
    <source>
        <dbReference type="ARBA" id="ARBA00022723"/>
    </source>
</evidence>
<keyword evidence="4" id="KW-0411">Iron-sulfur</keyword>
<accession>A0A857DHW5</accession>
<dbReference type="CDD" id="cd03477">
    <property type="entry name" value="Rieske_YhfW_C"/>
    <property type="match status" value="1"/>
</dbReference>
<dbReference type="Gene3D" id="2.102.10.10">
    <property type="entry name" value="Rieske [2Fe-2S] iron-sulphur domain"/>
    <property type="match status" value="1"/>
</dbReference>
<name>A0A857DHW5_9FIRM</name>
<organism evidence="7 8">
    <name type="scientific">Dehalobacter restrictus</name>
    <dbReference type="NCBI Taxonomy" id="55583"/>
    <lineage>
        <taxon>Bacteria</taxon>
        <taxon>Bacillati</taxon>
        <taxon>Bacillota</taxon>
        <taxon>Clostridia</taxon>
        <taxon>Eubacteriales</taxon>
        <taxon>Desulfitobacteriaceae</taxon>
        <taxon>Dehalobacter</taxon>
    </lineage>
</organism>
<dbReference type="FunFam" id="2.102.10.10:FF:000014">
    <property type="entry name" value="Oxidoreductase, FAD dependent"/>
    <property type="match status" value="1"/>
</dbReference>
<dbReference type="InterPro" id="IPR036188">
    <property type="entry name" value="FAD/NAD-bd_sf"/>
</dbReference>
<evidence type="ECO:0000256" key="5">
    <source>
        <dbReference type="ARBA" id="ARBA00023157"/>
    </source>
</evidence>
<dbReference type="Pfam" id="PF01266">
    <property type="entry name" value="DAO"/>
    <property type="match status" value="1"/>
</dbReference>
<dbReference type="Gene3D" id="3.30.9.10">
    <property type="entry name" value="D-Amino Acid Oxidase, subunit A, domain 2"/>
    <property type="match status" value="1"/>
</dbReference>
<dbReference type="GO" id="GO:0051537">
    <property type="term" value="F:2 iron, 2 sulfur cluster binding"/>
    <property type="evidence" value="ECO:0007669"/>
    <property type="project" value="UniProtKB-KW"/>
</dbReference>
<dbReference type="SUPFAM" id="SSF51971">
    <property type="entry name" value="Nucleotide-binding domain"/>
    <property type="match status" value="1"/>
</dbReference>
<proteinExistence type="predicted"/>
<dbReference type="Pfam" id="PF00355">
    <property type="entry name" value="Rieske"/>
    <property type="match status" value="1"/>
</dbReference>
<dbReference type="EMBL" id="CP046996">
    <property type="protein sequence ID" value="QHA00884.1"/>
    <property type="molecule type" value="Genomic_DNA"/>
</dbReference>
<evidence type="ECO:0000259" key="6">
    <source>
        <dbReference type="PROSITE" id="PS51296"/>
    </source>
</evidence>
<dbReference type="GO" id="GO:0016020">
    <property type="term" value="C:membrane"/>
    <property type="evidence" value="ECO:0007669"/>
    <property type="project" value="InterPro"/>
</dbReference>
<protein>
    <submittedName>
        <fullName evidence="7">FAD-dependent oxidoreductase</fullName>
    </submittedName>
</protein>
<sequence length="508" mass="56795">MENYPTDFRRVPQSYWMASTPRTEYPALNEDVEADIAVIGGGIAGITSAFLLKKEGYKVVVLEADRILQGTTGHTTAKITSQHSLIYAKLQKKFGEEKTRQYAQANEIALQLIAGLIQDNNIDCDFMRQSAYVFTQQDRYVPEIMEEAKIADLFGIRASFLSEIPLPFPIKGAVCFDDQAQFHPRKYLLALAKEIPGNGSHIFEQTKAVDIQQGTPCLVLTDNGARIAASKVIIASHYPFYEAMGLFFTRLYPERSYALGVRIKGDYPGGMYISAEDPTRSLRSQHDKENNLVIVGGEHHKTGQGEDTHNHYLKLRDFARQLFEVEDIPYRWSTQDYTTMDEVPYIGNLTTDTPDVYVATGFGKWGMTTGTAAALIFRDLILNGYSPWMNVYSPSRFTPVASAKNFVQENLNVAKHLISGKLSSVPGIAEIPRGEGKIIEHDGQRAGAYRDQQGALHIVDTTCTHLGCELQWNSAEASWDCPCHGSRFTYEGEIIDSPAQNKLEHIQE</sequence>
<keyword evidence="5" id="KW-1015">Disulfide bond</keyword>
<reference evidence="7 8" key="1">
    <citation type="submission" date="2019-12" db="EMBL/GenBank/DDBJ databases">
        <title>Sequence classification of anaerobic respiratory reductive dehalogenases: First we see many, then we see few.</title>
        <authorList>
            <person name="Molenda O."/>
            <person name="Puentes Jacome L.A."/>
            <person name="Cao X."/>
            <person name="Nesbo C.L."/>
            <person name="Tang S."/>
            <person name="Morson N."/>
            <person name="Patron J."/>
            <person name="Lomheim L."/>
            <person name="Wishart D.S."/>
            <person name="Edwards E.A."/>
        </authorList>
    </citation>
    <scope>NUCLEOTIDE SEQUENCE [LARGE SCALE GENOMIC DNA]</scope>
    <source>
        <strain evidence="7 8">12DCA</strain>
    </source>
</reference>
<dbReference type="PROSITE" id="PS51296">
    <property type="entry name" value="RIESKE"/>
    <property type="match status" value="1"/>
</dbReference>
<dbReference type="GO" id="GO:0046872">
    <property type="term" value="F:metal ion binding"/>
    <property type="evidence" value="ECO:0007669"/>
    <property type="project" value="UniProtKB-KW"/>
</dbReference>
<keyword evidence="3" id="KW-0408">Iron</keyword>
<dbReference type="PRINTS" id="PR00162">
    <property type="entry name" value="RIESKE"/>
</dbReference>
<dbReference type="PANTHER" id="PTHR13847:SF274">
    <property type="entry name" value="RIESKE 2FE-2S IRON-SULFUR PROTEIN YHFW-RELATED"/>
    <property type="match status" value="1"/>
</dbReference>
<dbReference type="AlphaFoldDB" id="A0A857DHW5"/>
<gene>
    <name evidence="7" type="ORF">GQ588_09680</name>
</gene>
<evidence type="ECO:0000256" key="1">
    <source>
        <dbReference type="ARBA" id="ARBA00022714"/>
    </source>
</evidence>
<dbReference type="InterPro" id="IPR005805">
    <property type="entry name" value="Rieske_Fe-S_prot_C"/>
</dbReference>
<dbReference type="Gene3D" id="3.50.50.60">
    <property type="entry name" value="FAD/NAD(P)-binding domain"/>
    <property type="match status" value="1"/>
</dbReference>
<dbReference type="GO" id="GO:0004497">
    <property type="term" value="F:monooxygenase activity"/>
    <property type="evidence" value="ECO:0007669"/>
    <property type="project" value="UniProtKB-ARBA"/>
</dbReference>
<dbReference type="GO" id="GO:0005737">
    <property type="term" value="C:cytoplasm"/>
    <property type="evidence" value="ECO:0007669"/>
    <property type="project" value="TreeGrafter"/>
</dbReference>
<evidence type="ECO:0000313" key="8">
    <source>
        <dbReference type="Proteomes" id="UP000430508"/>
    </source>
</evidence>
<dbReference type="InterPro" id="IPR006076">
    <property type="entry name" value="FAD-dep_OxRdtase"/>
</dbReference>
<evidence type="ECO:0000256" key="3">
    <source>
        <dbReference type="ARBA" id="ARBA00023004"/>
    </source>
</evidence>
<dbReference type="Proteomes" id="UP000430508">
    <property type="component" value="Chromosome"/>
</dbReference>
<keyword evidence="2" id="KW-0479">Metal-binding</keyword>
<dbReference type="RefSeq" id="WP_019226321.1">
    <property type="nucleotide sequence ID" value="NZ_CP046996.1"/>
</dbReference>
<dbReference type="PANTHER" id="PTHR13847">
    <property type="entry name" value="SARCOSINE DEHYDROGENASE-RELATED"/>
    <property type="match status" value="1"/>
</dbReference>
<dbReference type="InterPro" id="IPR017941">
    <property type="entry name" value="Rieske_2Fe-2S"/>
</dbReference>
<feature type="domain" description="Rieske" evidence="6">
    <location>
        <begin position="423"/>
        <end position="508"/>
    </location>
</feature>
<evidence type="ECO:0000313" key="7">
    <source>
        <dbReference type="EMBL" id="QHA00884.1"/>
    </source>
</evidence>
<dbReference type="InterPro" id="IPR036922">
    <property type="entry name" value="Rieske_2Fe-2S_sf"/>
</dbReference>
<dbReference type="GO" id="GO:0016705">
    <property type="term" value="F:oxidoreductase activity, acting on paired donors, with incorporation or reduction of molecular oxygen"/>
    <property type="evidence" value="ECO:0007669"/>
    <property type="project" value="UniProtKB-ARBA"/>
</dbReference>
<dbReference type="InterPro" id="IPR038010">
    <property type="entry name" value="YhfW_C"/>
</dbReference>
<keyword evidence="1" id="KW-0001">2Fe-2S</keyword>